<proteinExistence type="predicted"/>
<dbReference type="PROSITE" id="PS51257">
    <property type="entry name" value="PROKAR_LIPOPROTEIN"/>
    <property type="match status" value="1"/>
</dbReference>
<organism evidence="1 2">
    <name type="scientific">Crossiella equi</name>
    <dbReference type="NCBI Taxonomy" id="130796"/>
    <lineage>
        <taxon>Bacteria</taxon>
        <taxon>Bacillati</taxon>
        <taxon>Actinomycetota</taxon>
        <taxon>Actinomycetes</taxon>
        <taxon>Pseudonocardiales</taxon>
        <taxon>Pseudonocardiaceae</taxon>
        <taxon>Crossiella</taxon>
    </lineage>
</organism>
<accession>A0ABS5A493</accession>
<sequence length="134" mass="14587">MNRRLRNGLMIGLGVVLTLAVVGGVAGCWILKAWDGMVLDRATYDQVSVGQSKTDADRLLPHGGSKILAKFKQQGPPKPRGATCRHFLAKDERPVVRGGVVVYRVCFATGSVVAKNRYEADRDRATRAALITPR</sequence>
<protein>
    <submittedName>
        <fullName evidence="1">Uncharacterized protein</fullName>
    </submittedName>
</protein>
<reference evidence="1 2" key="1">
    <citation type="submission" date="2021-03" db="EMBL/GenBank/DDBJ databases">
        <title>Sequencing the genomes of 1000 actinobacteria strains.</title>
        <authorList>
            <person name="Klenk H.-P."/>
        </authorList>
    </citation>
    <scope>NUCLEOTIDE SEQUENCE [LARGE SCALE GENOMIC DNA]</scope>
    <source>
        <strain evidence="1 2">DSM 44580</strain>
    </source>
</reference>
<dbReference type="Proteomes" id="UP001519363">
    <property type="component" value="Unassembled WGS sequence"/>
</dbReference>
<dbReference type="RefSeq" id="WP_143342380.1">
    <property type="nucleotide sequence ID" value="NZ_JAGIOO010000001.1"/>
</dbReference>
<keyword evidence="2" id="KW-1185">Reference proteome</keyword>
<gene>
    <name evidence="1" type="ORF">JOF53_000262</name>
</gene>
<evidence type="ECO:0000313" key="2">
    <source>
        <dbReference type="Proteomes" id="UP001519363"/>
    </source>
</evidence>
<comment type="caution">
    <text evidence="1">The sequence shown here is derived from an EMBL/GenBank/DDBJ whole genome shotgun (WGS) entry which is preliminary data.</text>
</comment>
<dbReference type="EMBL" id="JAGIOO010000001">
    <property type="protein sequence ID" value="MBP2471390.1"/>
    <property type="molecule type" value="Genomic_DNA"/>
</dbReference>
<evidence type="ECO:0000313" key="1">
    <source>
        <dbReference type="EMBL" id="MBP2471390.1"/>
    </source>
</evidence>
<name>A0ABS5A493_9PSEU</name>